<comment type="subcellular location">
    <subcellularLocation>
        <location evidence="1">Membrane</location>
        <topology evidence="1">Multi-pass membrane protein</topology>
    </subcellularLocation>
</comment>
<dbReference type="InterPro" id="IPR001173">
    <property type="entry name" value="Glyco_trans_2-like"/>
</dbReference>
<feature type="transmembrane region" description="Helical" evidence="8">
    <location>
        <begin position="507"/>
        <end position="528"/>
    </location>
</feature>
<dbReference type="InterPro" id="IPR050321">
    <property type="entry name" value="Glycosyltr_2/OpgH_subfam"/>
</dbReference>
<feature type="region of interest" description="Disordered" evidence="7">
    <location>
        <begin position="553"/>
        <end position="645"/>
    </location>
</feature>
<evidence type="ECO:0000256" key="1">
    <source>
        <dbReference type="ARBA" id="ARBA00004141"/>
    </source>
</evidence>
<evidence type="ECO:0000256" key="4">
    <source>
        <dbReference type="ARBA" id="ARBA00022692"/>
    </source>
</evidence>
<evidence type="ECO:0000256" key="6">
    <source>
        <dbReference type="ARBA" id="ARBA00023136"/>
    </source>
</evidence>
<dbReference type="AlphaFoldDB" id="A0A3D9ZMV9"/>
<feature type="transmembrane region" description="Helical" evidence="8">
    <location>
        <begin position="481"/>
        <end position="501"/>
    </location>
</feature>
<evidence type="ECO:0000256" key="5">
    <source>
        <dbReference type="ARBA" id="ARBA00022989"/>
    </source>
</evidence>
<feature type="transmembrane region" description="Helical" evidence="8">
    <location>
        <begin position="406"/>
        <end position="424"/>
    </location>
</feature>
<dbReference type="GO" id="GO:0016020">
    <property type="term" value="C:membrane"/>
    <property type="evidence" value="ECO:0007669"/>
    <property type="project" value="UniProtKB-SubCell"/>
</dbReference>
<keyword evidence="11" id="KW-1185">Reference proteome</keyword>
<feature type="domain" description="Glycosyltransferase 2-like" evidence="9">
    <location>
        <begin position="207"/>
        <end position="397"/>
    </location>
</feature>
<evidence type="ECO:0000313" key="11">
    <source>
        <dbReference type="Proteomes" id="UP000256913"/>
    </source>
</evidence>
<keyword evidence="2" id="KW-0328">Glycosyltransferase</keyword>
<dbReference type="CDD" id="cd06421">
    <property type="entry name" value="CESA_CelA_like"/>
    <property type="match status" value="1"/>
</dbReference>
<evidence type="ECO:0000256" key="7">
    <source>
        <dbReference type="SAM" id="MobiDB-lite"/>
    </source>
</evidence>
<dbReference type="PANTHER" id="PTHR43867:SF2">
    <property type="entry name" value="CELLULOSE SYNTHASE CATALYTIC SUBUNIT A [UDP-FORMING]"/>
    <property type="match status" value="1"/>
</dbReference>
<evidence type="ECO:0000259" key="9">
    <source>
        <dbReference type="Pfam" id="PF13632"/>
    </source>
</evidence>
<feature type="transmembrane region" description="Helical" evidence="8">
    <location>
        <begin position="64"/>
        <end position="85"/>
    </location>
</feature>
<proteinExistence type="predicted"/>
<accession>A0A3D9ZMV9</accession>
<evidence type="ECO:0000256" key="8">
    <source>
        <dbReference type="SAM" id="Phobius"/>
    </source>
</evidence>
<keyword evidence="5 8" id="KW-1133">Transmembrane helix</keyword>
<sequence length="645" mass="72706">MGVGRRQHAPVESDEAPIYVPAPPSDEEKYSYFQKPKPWIFAWIFVSALGILYGYVMVAVKSPLTTPALLVLPIMVMPVLVNFWLRSHRPRLTLEQHQEVLRRYRPDPADTVDIWVPICGEPIPVLRNTCRTVAALEWHAPVMRYLLDDGDPRREVEEMALEFGFVYVRRRDAVPGREPREGERGWLKKAGNMINAFELSMGRFGVVFDADFAPRPDFLKETVPYMQAYPRTGIVQTAQYFDISPWMNYVQRGAGSLQEVFFRWIQPARDVWRAAICAGTNVVYRRDAVESVGGFARVPLGEDVNSGVKLWTGGWETRYLPLALAKGVAPDTWGAITNQQQRWCRSSMLLMTEKHFRDAKFNWQQRMAFWAAFLYYMASAGLLLTAPFPTLTMLWFFPDKVLPHNYLPMLPALLATLLIFPMMARGWRPEIFRLCMINSGCHVIAIGDALRAKVQEWVPTGAVTKAAKTKKKGAPERVSRLLRTWVIVVQVLLWSGLALRLPEYGIGTLWATALLAAVQLYMVAPLLLPSYGIRPSTPPLEVTDRGPAVAAAERAWSATRSAAAQRQVGWDAPPPAWSTHPDQRHPRHNHPHPVQAHHGGPPPVGHAPGPYGPAPRPPVRRSPHDAVAYPGPHQPDPPHHLERAR</sequence>
<gene>
    <name evidence="10" type="ORF">DFJ67_4716</name>
</gene>
<evidence type="ECO:0000256" key="2">
    <source>
        <dbReference type="ARBA" id="ARBA00022676"/>
    </source>
</evidence>
<keyword evidence="3" id="KW-0808">Transferase</keyword>
<dbReference type="InterPro" id="IPR029044">
    <property type="entry name" value="Nucleotide-diphossugar_trans"/>
</dbReference>
<feature type="region of interest" description="Disordered" evidence="7">
    <location>
        <begin position="1"/>
        <end position="22"/>
    </location>
</feature>
<evidence type="ECO:0000313" key="10">
    <source>
        <dbReference type="EMBL" id="REF98698.1"/>
    </source>
</evidence>
<protein>
    <submittedName>
        <fullName evidence="10">Cellulose synthase (UDP-forming)</fullName>
    </submittedName>
</protein>
<dbReference type="PANTHER" id="PTHR43867">
    <property type="entry name" value="CELLULOSE SYNTHASE CATALYTIC SUBUNIT A [UDP-FORMING]"/>
    <property type="match status" value="1"/>
</dbReference>
<name>A0A3D9ZMV9_9ACTN</name>
<dbReference type="EMBL" id="QUMQ01000001">
    <property type="protein sequence ID" value="REF98698.1"/>
    <property type="molecule type" value="Genomic_DNA"/>
</dbReference>
<dbReference type="Pfam" id="PF13632">
    <property type="entry name" value="Glyco_trans_2_3"/>
    <property type="match status" value="1"/>
</dbReference>
<evidence type="ECO:0000256" key="3">
    <source>
        <dbReference type="ARBA" id="ARBA00022679"/>
    </source>
</evidence>
<feature type="compositionally biased region" description="Pro residues" evidence="7">
    <location>
        <begin position="600"/>
        <end position="617"/>
    </location>
</feature>
<feature type="compositionally biased region" description="Basic and acidic residues" evidence="7">
    <location>
        <begin position="636"/>
        <end position="645"/>
    </location>
</feature>
<dbReference type="Gene3D" id="3.90.550.10">
    <property type="entry name" value="Spore Coat Polysaccharide Biosynthesis Protein SpsA, Chain A"/>
    <property type="match status" value="1"/>
</dbReference>
<dbReference type="Proteomes" id="UP000256913">
    <property type="component" value="Unassembled WGS sequence"/>
</dbReference>
<reference evidence="10 11" key="1">
    <citation type="submission" date="2018-08" db="EMBL/GenBank/DDBJ databases">
        <title>Sequencing the genomes of 1000 actinobacteria strains.</title>
        <authorList>
            <person name="Klenk H.-P."/>
        </authorList>
    </citation>
    <scope>NUCLEOTIDE SEQUENCE [LARGE SCALE GENOMIC DNA]</scope>
    <source>
        <strain evidence="10 11">DSM 44099</strain>
    </source>
</reference>
<dbReference type="GO" id="GO:0016757">
    <property type="term" value="F:glycosyltransferase activity"/>
    <property type="evidence" value="ECO:0007669"/>
    <property type="project" value="UniProtKB-KW"/>
</dbReference>
<organism evidence="10 11">
    <name type="scientific">Asanoa ferruginea</name>
    <dbReference type="NCBI Taxonomy" id="53367"/>
    <lineage>
        <taxon>Bacteria</taxon>
        <taxon>Bacillati</taxon>
        <taxon>Actinomycetota</taxon>
        <taxon>Actinomycetes</taxon>
        <taxon>Micromonosporales</taxon>
        <taxon>Micromonosporaceae</taxon>
        <taxon>Asanoa</taxon>
    </lineage>
</organism>
<feature type="transmembrane region" description="Helical" evidence="8">
    <location>
        <begin position="367"/>
        <end position="386"/>
    </location>
</feature>
<comment type="caution">
    <text evidence="10">The sequence shown here is derived from an EMBL/GenBank/DDBJ whole genome shotgun (WGS) entry which is preliminary data.</text>
</comment>
<keyword evidence="6 8" id="KW-0472">Membrane</keyword>
<feature type="transmembrane region" description="Helical" evidence="8">
    <location>
        <begin position="39"/>
        <end position="58"/>
    </location>
</feature>
<dbReference type="SUPFAM" id="SSF53448">
    <property type="entry name" value="Nucleotide-diphospho-sugar transferases"/>
    <property type="match status" value="1"/>
</dbReference>
<keyword evidence="4 8" id="KW-0812">Transmembrane</keyword>